<reference evidence="2 3" key="1">
    <citation type="submission" date="2019-08" db="EMBL/GenBank/DDBJ databases">
        <title>In-depth cultivation of the pig gut microbiome towards novel bacterial diversity and tailored functional studies.</title>
        <authorList>
            <person name="Wylensek D."/>
            <person name="Hitch T.C.A."/>
            <person name="Clavel T."/>
        </authorList>
    </citation>
    <scope>NUCLEOTIDE SEQUENCE [LARGE SCALE GENOMIC DNA]</scope>
    <source>
        <strain evidence="2 3">Oil+RF-744-WCA-WT-13</strain>
    </source>
</reference>
<organism evidence="2 3">
    <name type="scientific">Bilifractor porci</name>
    <dbReference type="NCBI Taxonomy" id="2606636"/>
    <lineage>
        <taxon>Bacteria</taxon>
        <taxon>Bacillati</taxon>
        <taxon>Bacillota</taxon>
        <taxon>Clostridia</taxon>
        <taxon>Lachnospirales</taxon>
        <taxon>Lachnospiraceae</taxon>
        <taxon>Bilifractor</taxon>
    </lineage>
</organism>
<comment type="caution">
    <text evidence="2">The sequence shown here is derived from an EMBL/GenBank/DDBJ whole genome shotgun (WGS) entry which is preliminary data.</text>
</comment>
<evidence type="ECO:0000313" key="2">
    <source>
        <dbReference type="EMBL" id="MST81543.1"/>
    </source>
</evidence>
<feature type="coiled-coil region" evidence="1">
    <location>
        <begin position="43"/>
        <end position="77"/>
    </location>
</feature>
<dbReference type="RefSeq" id="WP_154457342.1">
    <property type="nucleotide sequence ID" value="NZ_VUMV01000002.1"/>
</dbReference>
<protein>
    <submittedName>
        <fullName evidence="2">Uncharacterized protein</fullName>
    </submittedName>
</protein>
<keyword evidence="1" id="KW-0175">Coiled coil</keyword>
<evidence type="ECO:0000313" key="3">
    <source>
        <dbReference type="Proteomes" id="UP000466864"/>
    </source>
</evidence>
<evidence type="ECO:0000256" key="1">
    <source>
        <dbReference type="SAM" id="Coils"/>
    </source>
</evidence>
<dbReference type="EMBL" id="VUMV01000002">
    <property type="protein sequence ID" value="MST81543.1"/>
    <property type="molecule type" value="Genomic_DNA"/>
</dbReference>
<proteinExistence type="predicted"/>
<name>A0A7X2P796_9FIRM</name>
<keyword evidence="3" id="KW-1185">Reference proteome</keyword>
<dbReference type="AlphaFoldDB" id="A0A7X2P796"/>
<accession>A0A7X2P796</accession>
<gene>
    <name evidence="2" type="ORF">FYJ60_04365</name>
</gene>
<dbReference type="Proteomes" id="UP000466864">
    <property type="component" value="Unassembled WGS sequence"/>
</dbReference>
<sequence length="99" mass="11672">MFRTTLNASPDYTEACEKMEAYLNKALADVSDVVRLKEYANGYADYHEKYKEKLEEVAKMQADLDRNKAAMNNYERSSPQYKMLHTHYKEHKDRLSAKK</sequence>